<sequence length="203" mass="23633">MRTKMLVFISPWLIKRFNGASRIFSVDDMRRFVITPDDICDVFLLPRNNKDVVFYKKGETLDEVIEFKNKVGIDGSSTVGFLKQKLMKDYKEGGDDFKRLFVLYSLSTLLTPSANRTVDVSCFKSLIDVDGIRHFDWCSLVLDRLCRSVDKFNKKSKTHISGCLLALQIIYFHRIKWQGKSEPSELPLVQHWTTEKIRKRAKD</sequence>
<evidence type="ECO:0000313" key="1">
    <source>
        <dbReference type="EMBL" id="KAK6163639.1"/>
    </source>
</evidence>
<name>A0ABR0XWT7_REHGL</name>
<dbReference type="Proteomes" id="UP001318860">
    <property type="component" value="Unassembled WGS sequence"/>
</dbReference>
<evidence type="ECO:0008006" key="3">
    <source>
        <dbReference type="Google" id="ProtNLM"/>
    </source>
</evidence>
<accession>A0ABR0XWT7</accession>
<keyword evidence="2" id="KW-1185">Reference proteome</keyword>
<gene>
    <name evidence="1" type="ORF">DH2020_000503</name>
</gene>
<dbReference type="PANTHER" id="PTHR34835">
    <property type="entry name" value="OS07G0283600 PROTEIN-RELATED"/>
    <property type="match status" value="1"/>
</dbReference>
<protein>
    <recommendedName>
        <fullName evidence="3">Aminotransferase-like plant mobile domain-containing protein</fullName>
    </recommendedName>
</protein>
<proteinExistence type="predicted"/>
<comment type="caution">
    <text evidence="1">The sequence shown here is derived from an EMBL/GenBank/DDBJ whole genome shotgun (WGS) entry which is preliminary data.</text>
</comment>
<organism evidence="1 2">
    <name type="scientific">Rehmannia glutinosa</name>
    <name type="common">Chinese foxglove</name>
    <dbReference type="NCBI Taxonomy" id="99300"/>
    <lineage>
        <taxon>Eukaryota</taxon>
        <taxon>Viridiplantae</taxon>
        <taxon>Streptophyta</taxon>
        <taxon>Embryophyta</taxon>
        <taxon>Tracheophyta</taxon>
        <taxon>Spermatophyta</taxon>
        <taxon>Magnoliopsida</taxon>
        <taxon>eudicotyledons</taxon>
        <taxon>Gunneridae</taxon>
        <taxon>Pentapetalae</taxon>
        <taxon>asterids</taxon>
        <taxon>lamiids</taxon>
        <taxon>Lamiales</taxon>
        <taxon>Orobanchaceae</taxon>
        <taxon>Rehmannieae</taxon>
        <taxon>Rehmannia</taxon>
    </lineage>
</organism>
<evidence type="ECO:0000313" key="2">
    <source>
        <dbReference type="Proteomes" id="UP001318860"/>
    </source>
</evidence>
<dbReference type="PANTHER" id="PTHR34835:SF34">
    <property type="entry name" value="OS08G0555500 PROTEIN"/>
    <property type="match status" value="1"/>
</dbReference>
<dbReference type="EMBL" id="JABTTQ020000001">
    <property type="protein sequence ID" value="KAK6163639.1"/>
    <property type="molecule type" value="Genomic_DNA"/>
</dbReference>
<reference evidence="1 2" key="1">
    <citation type="journal article" date="2021" name="Comput. Struct. Biotechnol. J.">
        <title>De novo genome assembly of the potent medicinal plant Rehmannia glutinosa using nanopore technology.</title>
        <authorList>
            <person name="Ma L."/>
            <person name="Dong C."/>
            <person name="Song C."/>
            <person name="Wang X."/>
            <person name="Zheng X."/>
            <person name="Niu Y."/>
            <person name="Chen S."/>
            <person name="Feng W."/>
        </authorList>
    </citation>
    <scope>NUCLEOTIDE SEQUENCE [LARGE SCALE GENOMIC DNA]</scope>
    <source>
        <strain evidence="1">DH-2019</strain>
    </source>
</reference>